<dbReference type="SUPFAM" id="SSF48371">
    <property type="entry name" value="ARM repeat"/>
    <property type="match status" value="1"/>
</dbReference>
<dbReference type="GO" id="GO:0070628">
    <property type="term" value="F:proteasome binding"/>
    <property type="evidence" value="ECO:0007669"/>
    <property type="project" value="InterPro"/>
</dbReference>
<dbReference type="Pfam" id="PF11919">
    <property type="entry name" value="PSME4_C"/>
    <property type="match status" value="1"/>
</dbReference>
<dbReference type="VEuPathDB" id="TriTrypDB:TcBrA4_0001580"/>
<evidence type="ECO:0000259" key="2">
    <source>
        <dbReference type="Pfam" id="PF11919"/>
    </source>
</evidence>
<dbReference type="InterPro" id="IPR021843">
    <property type="entry name" value="PSME4_C"/>
</dbReference>
<dbReference type="AlphaFoldDB" id="A0A2V2UV05"/>
<evidence type="ECO:0000256" key="1">
    <source>
        <dbReference type="SAM" id="Phobius"/>
    </source>
</evidence>
<dbReference type="PANTHER" id="PTHR32170:SF3">
    <property type="entry name" value="PROTEASOME ACTIVATOR COMPLEX SUBUNIT 4"/>
    <property type="match status" value="1"/>
</dbReference>
<dbReference type="VEuPathDB" id="TriTrypDB:TCSYLVIO_009709"/>
<dbReference type="Proteomes" id="UP000246121">
    <property type="component" value="Unassembled WGS sequence"/>
</dbReference>
<dbReference type="VEuPathDB" id="TriTrypDB:TcG_03768"/>
<keyword evidence="1" id="KW-1133">Transmembrane helix</keyword>
<dbReference type="VEuPathDB" id="TriTrypDB:TcCL_ESM12167"/>
<dbReference type="GO" id="GO:0016504">
    <property type="term" value="F:peptidase activator activity"/>
    <property type="evidence" value="ECO:0007669"/>
    <property type="project" value="InterPro"/>
</dbReference>
<dbReference type="VEuPathDB" id="TriTrypDB:TcCLB.510859.50"/>
<dbReference type="InterPro" id="IPR016024">
    <property type="entry name" value="ARM-type_fold"/>
</dbReference>
<dbReference type="Gene3D" id="1.25.10.10">
    <property type="entry name" value="Leucine-rich Repeat Variant"/>
    <property type="match status" value="1"/>
</dbReference>
<dbReference type="VEuPathDB" id="TriTrypDB:TcCLB.507649.20"/>
<name>A0A2V2UV05_TRYCR</name>
<evidence type="ECO:0000313" key="4">
    <source>
        <dbReference type="Proteomes" id="UP000246121"/>
    </source>
</evidence>
<evidence type="ECO:0000313" key="3">
    <source>
        <dbReference type="EMBL" id="PWU88187.1"/>
    </source>
</evidence>
<dbReference type="GO" id="GO:0005634">
    <property type="term" value="C:nucleus"/>
    <property type="evidence" value="ECO:0007669"/>
    <property type="project" value="TreeGrafter"/>
</dbReference>
<dbReference type="VEuPathDB" id="TriTrypDB:C3747_15g227"/>
<accession>A0A2V2UV05</accession>
<keyword evidence="1" id="KW-0472">Membrane</keyword>
<reference evidence="3 4" key="1">
    <citation type="journal article" date="2018" name="Microb. Genom.">
        <title>Expanding an expanded genome: long-read sequencing of Trypanosoma cruzi.</title>
        <authorList>
            <person name="Berna L."/>
            <person name="Rodriguez M."/>
            <person name="Chiribao M.L."/>
            <person name="Parodi-Talice A."/>
            <person name="Pita S."/>
            <person name="Rijo G."/>
            <person name="Alvarez-Valin F."/>
            <person name="Robello C."/>
        </authorList>
    </citation>
    <scope>NUCLEOTIDE SEQUENCE [LARGE SCALE GENOMIC DNA]</scope>
    <source>
        <strain evidence="3 4">Dm28c</strain>
    </source>
</reference>
<comment type="caution">
    <text evidence="3">The sequence shown here is derived from an EMBL/GenBank/DDBJ whole genome shotgun (WGS) entry which is preliminary data.</text>
</comment>
<organism evidence="3 4">
    <name type="scientific">Trypanosoma cruzi</name>
    <dbReference type="NCBI Taxonomy" id="5693"/>
    <lineage>
        <taxon>Eukaryota</taxon>
        <taxon>Discoba</taxon>
        <taxon>Euglenozoa</taxon>
        <taxon>Kinetoplastea</taxon>
        <taxon>Metakinetoplastina</taxon>
        <taxon>Trypanosomatida</taxon>
        <taxon>Trypanosomatidae</taxon>
        <taxon>Trypanosoma</taxon>
        <taxon>Schizotrypanum</taxon>
    </lineage>
</organism>
<dbReference type="VEuPathDB" id="TriTrypDB:C4B63_78g13"/>
<gene>
    <name evidence="3" type="ORF">C4B63_78g13</name>
</gene>
<sequence>MLSRVLLTNLHRIGKFATMQNVASAALASIGHGDGRVRSEGRLLLAVLTRVASVEQIERIIRDCFMELRGLPSMAASMTGGHLQSPHALHENVRKRRRIALLLALCSILCATPGVVPPYVPRLMERLAAHAHDPAPEVQRAVKRTFEEWWRSHREGWELEHKPRFVAANIQIDAMLPLLTAPAYLV</sequence>
<protein>
    <recommendedName>
        <fullName evidence="2">Proteasome activator complex subunit 4 C-terminal domain-containing protein</fullName>
    </recommendedName>
</protein>
<dbReference type="EMBL" id="PRFA01000078">
    <property type="protein sequence ID" value="PWU88187.1"/>
    <property type="molecule type" value="Genomic_DNA"/>
</dbReference>
<proteinExistence type="predicted"/>
<dbReference type="PANTHER" id="PTHR32170">
    <property type="entry name" value="PROTEASOME ACTIVATOR COMPLEX SUBUNIT 4"/>
    <property type="match status" value="1"/>
</dbReference>
<dbReference type="GO" id="GO:0010499">
    <property type="term" value="P:proteasomal ubiquitin-independent protein catabolic process"/>
    <property type="evidence" value="ECO:0007669"/>
    <property type="project" value="TreeGrafter"/>
</dbReference>
<dbReference type="InterPro" id="IPR035309">
    <property type="entry name" value="PSME4"/>
</dbReference>
<dbReference type="VEuPathDB" id="TriTrypDB:ECC02_000908"/>
<dbReference type="VEuPathDB" id="TriTrypDB:TCDM_01786"/>
<dbReference type="InterPro" id="IPR011989">
    <property type="entry name" value="ARM-like"/>
</dbReference>
<dbReference type="GO" id="GO:0005829">
    <property type="term" value="C:cytosol"/>
    <property type="evidence" value="ECO:0007669"/>
    <property type="project" value="TreeGrafter"/>
</dbReference>
<feature type="domain" description="Proteasome activator complex subunit 4 C-terminal" evidence="2">
    <location>
        <begin position="96"/>
        <end position="185"/>
    </location>
</feature>
<keyword evidence="1" id="KW-0812">Transmembrane</keyword>
<feature type="transmembrane region" description="Helical" evidence="1">
    <location>
        <begin position="99"/>
        <end position="120"/>
    </location>
</feature>
<dbReference type="VEuPathDB" id="TriTrypDB:Tc_MARK_8205"/>